<keyword evidence="2" id="KW-1185">Reference proteome</keyword>
<gene>
    <name evidence="1" type="ORF">TNIN_13791</name>
</gene>
<dbReference type="OrthoDB" id="6118231at2759"/>
<accession>A0A8X6MK26</accession>
<dbReference type="AlphaFoldDB" id="A0A8X6MK26"/>
<protein>
    <submittedName>
        <fullName evidence="1">Uncharacterized protein</fullName>
    </submittedName>
</protein>
<name>A0A8X6MK26_9ARAC</name>
<proteinExistence type="predicted"/>
<sequence length="98" mass="11707">MRGCIRFVRVERCNCTKIYWKFHNVFGENIMLRQAIMKCCSMFEHGFTVIEDDKREERQSTEIIACVSPVIFANRRLVTKDEEVDMFHESIQTQIKLQ</sequence>
<dbReference type="Proteomes" id="UP000886998">
    <property type="component" value="Unassembled WGS sequence"/>
</dbReference>
<dbReference type="EMBL" id="BMAV01027569">
    <property type="protein sequence ID" value="GFS60350.1"/>
    <property type="molecule type" value="Genomic_DNA"/>
</dbReference>
<evidence type="ECO:0000313" key="1">
    <source>
        <dbReference type="EMBL" id="GFS60350.1"/>
    </source>
</evidence>
<evidence type="ECO:0000313" key="2">
    <source>
        <dbReference type="Proteomes" id="UP000886998"/>
    </source>
</evidence>
<organism evidence="1 2">
    <name type="scientific">Trichonephila inaurata madagascariensis</name>
    <dbReference type="NCBI Taxonomy" id="2747483"/>
    <lineage>
        <taxon>Eukaryota</taxon>
        <taxon>Metazoa</taxon>
        <taxon>Ecdysozoa</taxon>
        <taxon>Arthropoda</taxon>
        <taxon>Chelicerata</taxon>
        <taxon>Arachnida</taxon>
        <taxon>Araneae</taxon>
        <taxon>Araneomorphae</taxon>
        <taxon>Entelegynae</taxon>
        <taxon>Araneoidea</taxon>
        <taxon>Nephilidae</taxon>
        <taxon>Trichonephila</taxon>
        <taxon>Trichonephila inaurata</taxon>
    </lineage>
</organism>
<reference evidence="1" key="1">
    <citation type="submission" date="2020-08" db="EMBL/GenBank/DDBJ databases">
        <title>Multicomponent nature underlies the extraordinary mechanical properties of spider dragline silk.</title>
        <authorList>
            <person name="Kono N."/>
            <person name="Nakamura H."/>
            <person name="Mori M."/>
            <person name="Yoshida Y."/>
            <person name="Ohtoshi R."/>
            <person name="Malay A.D."/>
            <person name="Moran D.A.P."/>
            <person name="Tomita M."/>
            <person name="Numata K."/>
            <person name="Arakawa K."/>
        </authorList>
    </citation>
    <scope>NUCLEOTIDE SEQUENCE</scope>
</reference>
<comment type="caution">
    <text evidence="1">The sequence shown here is derived from an EMBL/GenBank/DDBJ whole genome shotgun (WGS) entry which is preliminary data.</text>
</comment>